<gene>
    <name evidence="2" type="ORF">PCOR1329_LOCUS83625</name>
</gene>
<evidence type="ECO:0000313" key="2">
    <source>
        <dbReference type="EMBL" id="CAK0909122.1"/>
    </source>
</evidence>
<evidence type="ECO:0000313" key="3">
    <source>
        <dbReference type="Proteomes" id="UP001189429"/>
    </source>
</evidence>
<reference evidence="2" key="1">
    <citation type="submission" date="2023-10" db="EMBL/GenBank/DDBJ databases">
        <authorList>
            <person name="Chen Y."/>
            <person name="Shah S."/>
            <person name="Dougan E. K."/>
            <person name="Thang M."/>
            <person name="Chan C."/>
        </authorList>
    </citation>
    <scope>NUCLEOTIDE SEQUENCE [LARGE SCALE GENOMIC DNA]</scope>
</reference>
<dbReference type="InterPro" id="IPR029063">
    <property type="entry name" value="SAM-dependent_MTases_sf"/>
</dbReference>
<protein>
    <recommendedName>
        <fullName evidence="1">Methyltransferase domain-containing protein</fullName>
    </recommendedName>
</protein>
<dbReference type="Pfam" id="PF13679">
    <property type="entry name" value="Methyltransf_32"/>
    <property type="match status" value="1"/>
</dbReference>
<sequence>MVWEAPISCHRRLVARFLEHDRATWARLLRPEYHFFHSRVKTVHKELSESLAILNALGSRLEHFRHVVDLCCGKSLTSAILAARRPSVQITAVDIVSPDTVPHYSEAGVSSVEYLQMDIMSDQFPAALARRAAEAGGDTAVLGVHCCGRLSMRAVELFRDMEEVRACVLMPCCGANATSAPSAMAHHYGVGLSDPEFYQKWCDYLQADLEGVPGATVHRAPVPGVLSPKRVVLTAWRAPGSPPPEQST</sequence>
<dbReference type="Proteomes" id="UP001189429">
    <property type="component" value="Unassembled WGS sequence"/>
</dbReference>
<proteinExistence type="predicted"/>
<comment type="caution">
    <text evidence="2">The sequence shown here is derived from an EMBL/GenBank/DDBJ whole genome shotgun (WGS) entry which is preliminary data.</text>
</comment>
<evidence type="ECO:0000259" key="1">
    <source>
        <dbReference type="Pfam" id="PF13679"/>
    </source>
</evidence>
<keyword evidence="3" id="KW-1185">Reference proteome</keyword>
<dbReference type="SUPFAM" id="SSF53335">
    <property type="entry name" value="S-adenosyl-L-methionine-dependent methyltransferases"/>
    <property type="match status" value="1"/>
</dbReference>
<name>A0ABN9Y948_9DINO</name>
<dbReference type="Gene3D" id="3.40.50.150">
    <property type="entry name" value="Vaccinia Virus protein VP39"/>
    <property type="match status" value="1"/>
</dbReference>
<dbReference type="EMBL" id="CAUYUJ010022137">
    <property type="protein sequence ID" value="CAK0909122.1"/>
    <property type="molecule type" value="Genomic_DNA"/>
</dbReference>
<feature type="domain" description="Methyltransferase" evidence="1">
    <location>
        <begin position="62"/>
        <end position="175"/>
    </location>
</feature>
<dbReference type="InterPro" id="IPR025714">
    <property type="entry name" value="Methyltranfer_dom"/>
</dbReference>
<organism evidence="2 3">
    <name type="scientific">Prorocentrum cordatum</name>
    <dbReference type="NCBI Taxonomy" id="2364126"/>
    <lineage>
        <taxon>Eukaryota</taxon>
        <taxon>Sar</taxon>
        <taxon>Alveolata</taxon>
        <taxon>Dinophyceae</taxon>
        <taxon>Prorocentrales</taxon>
        <taxon>Prorocentraceae</taxon>
        <taxon>Prorocentrum</taxon>
    </lineage>
</organism>
<accession>A0ABN9Y948</accession>